<organism evidence="2 3">
    <name type="scientific">Linum tenue</name>
    <dbReference type="NCBI Taxonomy" id="586396"/>
    <lineage>
        <taxon>Eukaryota</taxon>
        <taxon>Viridiplantae</taxon>
        <taxon>Streptophyta</taxon>
        <taxon>Embryophyta</taxon>
        <taxon>Tracheophyta</taxon>
        <taxon>Spermatophyta</taxon>
        <taxon>Magnoliopsida</taxon>
        <taxon>eudicotyledons</taxon>
        <taxon>Gunneridae</taxon>
        <taxon>Pentapetalae</taxon>
        <taxon>rosids</taxon>
        <taxon>fabids</taxon>
        <taxon>Malpighiales</taxon>
        <taxon>Linaceae</taxon>
        <taxon>Linum</taxon>
    </lineage>
</organism>
<gene>
    <name evidence="2" type="ORF">LITE_LOCUS35772</name>
</gene>
<keyword evidence="3" id="KW-1185">Reference proteome</keyword>
<accession>A0AAV0NZD0</accession>
<proteinExistence type="predicted"/>
<protein>
    <submittedName>
        <fullName evidence="2">Uncharacterized protein</fullName>
    </submittedName>
</protein>
<dbReference type="PANTHER" id="PTHR33499:SF43">
    <property type="entry name" value="TRANSPOSASE, PTTA_EN_SPM, PLANT"/>
    <property type="match status" value="1"/>
</dbReference>
<dbReference type="PANTHER" id="PTHR33499">
    <property type="entry name" value="OS12G0282400 PROTEIN-RELATED"/>
    <property type="match status" value="1"/>
</dbReference>
<dbReference type="Pfam" id="PF03004">
    <property type="entry name" value="Transposase_24"/>
    <property type="match status" value="1"/>
</dbReference>
<feature type="compositionally biased region" description="Basic and acidic residues" evidence="1">
    <location>
        <begin position="290"/>
        <end position="324"/>
    </location>
</feature>
<sequence>MWLAFCVRSVVGAPIHDYITILPQYSDQSWSMATDYFQVSPDSPPKLKKIEELNNTPPPELFEVKKYKFRTHCFNEMKASYRKYRSRLHEKYKKYETDEERMEHIPEGLSAEDWLQMLQLFASPEYKALSLKNANNRSNQKLVACTGPTPFAQTEYDMIDEETGKLPLASEVWMAQHSTLNANNERKWVDSSSENYYHEIRRTEEEVMPVDETVNDNEDVLRVVFGARSGYVRAKGTGYKSSAKGMTNNQNWKIEKLEAQVVDLTAKLADQGKQNLALTQRFEKLMEMMENERRESSSRSGQREDALTSEDTRGEEYTRDECSSKARRANKKRSAPHKQVSNSKRKNRELREE</sequence>
<feature type="compositionally biased region" description="Basic residues" evidence="1">
    <location>
        <begin position="343"/>
        <end position="353"/>
    </location>
</feature>
<dbReference type="Proteomes" id="UP001154282">
    <property type="component" value="Unassembled WGS sequence"/>
</dbReference>
<name>A0AAV0NZD0_9ROSI</name>
<reference evidence="2" key="1">
    <citation type="submission" date="2022-08" db="EMBL/GenBank/DDBJ databases">
        <authorList>
            <person name="Gutierrez-Valencia J."/>
        </authorList>
    </citation>
    <scope>NUCLEOTIDE SEQUENCE</scope>
</reference>
<feature type="region of interest" description="Disordered" evidence="1">
    <location>
        <begin position="290"/>
        <end position="353"/>
    </location>
</feature>
<evidence type="ECO:0000313" key="2">
    <source>
        <dbReference type="EMBL" id="CAI0463461.1"/>
    </source>
</evidence>
<dbReference type="AlphaFoldDB" id="A0AAV0NZD0"/>
<dbReference type="EMBL" id="CAMGYJ010000008">
    <property type="protein sequence ID" value="CAI0463461.1"/>
    <property type="molecule type" value="Genomic_DNA"/>
</dbReference>
<feature type="compositionally biased region" description="Basic residues" evidence="1">
    <location>
        <begin position="325"/>
        <end position="336"/>
    </location>
</feature>
<dbReference type="InterPro" id="IPR004252">
    <property type="entry name" value="Probable_transposase_24"/>
</dbReference>
<evidence type="ECO:0000256" key="1">
    <source>
        <dbReference type="SAM" id="MobiDB-lite"/>
    </source>
</evidence>
<comment type="caution">
    <text evidence="2">The sequence shown here is derived from an EMBL/GenBank/DDBJ whole genome shotgun (WGS) entry which is preliminary data.</text>
</comment>
<evidence type="ECO:0000313" key="3">
    <source>
        <dbReference type="Proteomes" id="UP001154282"/>
    </source>
</evidence>